<proteinExistence type="predicted"/>
<sequence length="141" mass="16098">MSQTSSSKRQLHSHVTKTYKNNGELDSDIVQDSYTVKPTKAQPYDIENSKTKKLKTIQKNKDITSTSLSDTTTYMEDIIDTHNTIIAQNQSEDITSKISSPENQTVRSTPKLATDEMIELLDLEISQENPLEYKHYELFIP</sequence>
<feature type="region of interest" description="Disordered" evidence="1">
    <location>
        <begin position="1"/>
        <end position="36"/>
    </location>
</feature>
<evidence type="ECO:0000313" key="2">
    <source>
        <dbReference type="EMBL" id="GES95024.1"/>
    </source>
</evidence>
<accession>A0A8H3M1J0</accession>
<dbReference type="AlphaFoldDB" id="A0A8H3M1J0"/>
<name>A0A8H3M1J0_9GLOM</name>
<dbReference type="Proteomes" id="UP000615446">
    <property type="component" value="Unassembled WGS sequence"/>
</dbReference>
<evidence type="ECO:0000313" key="3">
    <source>
        <dbReference type="Proteomes" id="UP000615446"/>
    </source>
</evidence>
<dbReference type="EMBL" id="BLAL01000239">
    <property type="protein sequence ID" value="GES95024.1"/>
    <property type="molecule type" value="Genomic_DNA"/>
</dbReference>
<reference evidence="2" key="1">
    <citation type="submission" date="2019-10" db="EMBL/GenBank/DDBJ databases">
        <title>Conservation and host-specific expression of non-tandemly repeated heterogenous ribosome RNA gene in arbuscular mycorrhizal fungi.</title>
        <authorList>
            <person name="Maeda T."/>
            <person name="Kobayashi Y."/>
            <person name="Nakagawa T."/>
            <person name="Ezawa T."/>
            <person name="Yamaguchi K."/>
            <person name="Bino T."/>
            <person name="Nishimoto Y."/>
            <person name="Shigenobu S."/>
            <person name="Kawaguchi M."/>
        </authorList>
    </citation>
    <scope>NUCLEOTIDE SEQUENCE</scope>
    <source>
        <strain evidence="2">HR1</strain>
    </source>
</reference>
<evidence type="ECO:0000256" key="1">
    <source>
        <dbReference type="SAM" id="MobiDB-lite"/>
    </source>
</evidence>
<comment type="caution">
    <text evidence="2">The sequence shown here is derived from an EMBL/GenBank/DDBJ whole genome shotgun (WGS) entry which is preliminary data.</text>
</comment>
<organism evidence="2 3">
    <name type="scientific">Rhizophagus clarus</name>
    <dbReference type="NCBI Taxonomy" id="94130"/>
    <lineage>
        <taxon>Eukaryota</taxon>
        <taxon>Fungi</taxon>
        <taxon>Fungi incertae sedis</taxon>
        <taxon>Mucoromycota</taxon>
        <taxon>Glomeromycotina</taxon>
        <taxon>Glomeromycetes</taxon>
        <taxon>Glomerales</taxon>
        <taxon>Glomeraceae</taxon>
        <taxon>Rhizophagus</taxon>
    </lineage>
</organism>
<protein>
    <submittedName>
        <fullName evidence="2">Uncharacterized protein</fullName>
    </submittedName>
</protein>
<gene>
    <name evidence="2" type="ORF">RCL2_002171800</name>
</gene>